<dbReference type="OrthoDB" id="771136at2759"/>
<reference evidence="2 3" key="1">
    <citation type="submission" date="2016-04" db="EMBL/GenBank/DDBJ databases">
        <title>The genome of Intoshia linei affirms orthonectids as highly simplified spiralians.</title>
        <authorList>
            <person name="Mikhailov K.V."/>
            <person name="Slusarev G.S."/>
            <person name="Nikitin M.A."/>
            <person name="Logacheva M.D."/>
            <person name="Penin A."/>
            <person name="Aleoshin V."/>
            <person name="Panchin Y.V."/>
        </authorList>
    </citation>
    <scope>NUCLEOTIDE SEQUENCE [LARGE SCALE GENOMIC DNA]</scope>
    <source>
        <strain evidence="2">Intl2013</strain>
        <tissue evidence="2">Whole animal</tissue>
    </source>
</reference>
<feature type="domain" description="Peptidase A1" evidence="1">
    <location>
        <begin position="9"/>
        <end position="80"/>
    </location>
</feature>
<dbReference type="Proteomes" id="UP000078046">
    <property type="component" value="Unassembled WGS sequence"/>
</dbReference>
<sequence>ISIDEHVIAERPQILINPFSAFIYGPYIAIEKINLLIGYSYLDEQWIYYTSCSAETKPDIIFKIGNNNYTINPSEYLIKKVLMIVDHEPYDPDPFPGTSTL</sequence>
<feature type="non-terminal residue" evidence="2">
    <location>
        <position position="1"/>
    </location>
</feature>
<evidence type="ECO:0000259" key="1">
    <source>
        <dbReference type="Pfam" id="PF00026"/>
    </source>
</evidence>
<evidence type="ECO:0000313" key="2">
    <source>
        <dbReference type="EMBL" id="OAF68965.1"/>
    </source>
</evidence>
<keyword evidence="3" id="KW-1185">Reference proteome</keyword>
<dbReference type="EMBL" id="LWCA01000356">
    <property type="protein sequence ID" value="OAF68965.1"/>
    <property type="molecule type" value="Genomic_DNA"/>
</dbReference>
<protein>
    <recommendedName>
        <fullName evidence="1">Peptidase A1 domain-containing protein</fullName>
    </recommendedName>
</protein>
<name>A0A177B3W6_9BILA</name>
<dbReference type="AlphaFoldDB" id="A0A177B3W6"/>
<dbReference type="SUPFAM" id="SSF50630">
    <property type="entry name" value="Acid proteases"/>
    <property type="match status" value="1"/>
</dbReference>
<accession>A0A177B3W6</accession>
<organism evidence="2 3">
    <name type="scientific">Intoshia linei</name>
    <dbReference type="NCBI Taxonomy" id="1819745"/>
    <lineage>
        <taxon>Eukaryota</taxon>
        <taxon>Metazoa</taxon>
        <taxon>Spiralia</taxon>
        <taxon>Lophotrochozoa</taxon>
        <taxon>Mesozoa</taxon>
        <taxon>Orthonectida</taxon>
        <taxon>Rhopaluridae</taxon>
        <taxon>Intoshia</taxon>
    </lineage>
</organism>
<dbReference type="Gene3D" id="2.40.70.10">
    <property type="entry name" value="Acid Proteases"/>
    <property type="match status" value="1"/>
</dbReference>
<evidence type="ECO:0000313" key="3">
    <source>
        <dbReference type="Proteomes" id="UP000078046"/>
    </source>
</evidence>
<comment type="caution">
    <text evidence="2">The sequence shown here is derived from an EMBL/GenBank/DDBJ whole genome shotgun (WGS) entry which is preliminary data.</text>
</comment>
<gene>
    <name evidence="2" type="ORF">A3Q56_03266</name>
</gene>
<proteinExistence type="predicted"/>
<dbReference type="Pfam" id="PF00026">
    <property type="entry name" value="Asp"/>
    <property type="match status" value="1"/>
</dbReference>
<dbReference type="InterPro" id="IPR033121">
    <property type="entry name" value="PEPTIDASE_A1"/>
</dbReference>
<dbReference type="InterPro" id="IPR021109">
    <property type="entry name" value="Peptidase_aspartic_dom_sf"/>
</dbReference>